<keyword evidence="10" id="KW-0732">Signal</keyword>
<keyword evidence="3" id="KW-0134">Cell wall</keyword>
<evidence type="ECO:0000256" key="3">
    <source>
        <dbReference type="ARBA" id="ARBA00022512"/>
    </source>
</evidence>
<dbReference type="Gene3D" id="2.160.20.10">
    <property type="entry name" value="Single-stranded right-handed beta-helix, Pectin lyase-like"/>
    <property type="match status" value="1"/>
</dbReference>
<comment type="caution">
    <text evidence="11">The sequence shown here is derived from an EMBL/GenBank/DDBJ whole genome shotgun (WGS) entry which is preliminary data.</text>
</comment>
<comment type="similarity">
    <text evidence="2 9">Belongs to the glycosyl hydrolase 28 family.</text>
</comment>
<evidence type="ECO:0000256" key="9">
    <source>
        <dbReference type="RuleBase" id="RU361169"/>
    </source>
</evidence>
<keyword evidence="12" id="KW-1185">Reference proteome</keyword>
<reference evidence="11 12" key="1">
    <citation type="submission" date="2024-11" db="EMBL/GenBank/DDBJ databases">
        <title>A near-complete genome assembly of Cinchona calisaya.</title>
        <authorList>
            <person name="Lian D.C."/>
            <person name="Zhao X.W."/>
            <person name="Wei L."/>
        </authorList>
    </citation>
    <scope>NUCLEOTIDE SEQUENCE [LARGE SCALE GENOMIC DNA]</scope>
    <source>
        <tissue evidence="11">Nenye</tissue>
    </source>
</reference>
<dbReference type="GO" id="GO:0004553">
    <property type="term" value="F:hydrolase activity, hydrolyzing O-glycosyl compounds"/>
    <property type="evidence" value="ECO:0007669"/>
    <property type="project" value="UniProtKB-ARBA"/>
</dbReference>
<keyword evidence="5 9" id="KW-0378">Hydrolase</keyword>
<protein>
    <recommendedName>
        <fullName evidence="13">Polygalacturonase</fullName>
    </recommendedName>
</protein>
<evidence type="ECO:0008006" key="13">
    <source>
        <dbReference type="Google" id="ProtNLM"/>
    </source>
</evidence>
<accession>A0ABD2YHF3</accession>
<comment type="subcellular location">
    <subcellularLocation>
        <location evidence="1">Secreted</location>
        <location evidence="1">Cell wall</location>
    </subcellularLocation>
</comment>
<feature type="active site" evidence="8">
    <location>
        <position position="240"/>
    </location>
</feature>
<dbReference type="PANTHER" id="PTHR31375">
    <property type="match status" value="1"/>
</dbReference>
<sequence>METPTRIILVSLLFLLFIQSMAIDGSYNVVVLGAKGDGLTDSTKSFLSAWAAACGFPKPATIYVPKGIYLVKQAQFVGPCKSDAITFKIDGTIVAPSDYKANGNASFWLQFWKVDGVSIFGGLLDGQGTGLWDCKASGKICPIGTTTLGFTNSNNIAITGLTSLNSQLFHLAFNGCNNVKLQEVNISAAGNSHNTDGIHVQFSSSVAILNSNICTGDDCVSIGPGTTNLRIENVFCGPGHGISIGSLGKVLQEEGVVNVTVKNVTFRDTQNGARIKSWGRPSKGFVKDVLFQHATMINVQNPIIIDQNYCPSNIDCPGQVSGVKITDITYQDIHGTSATEVAVKFDCSKMNPCSGIIVQDVNLTYKNQPAKSTCTNAAGTVIGLIEPTMCL</sequence>
<dbReference type="EMBL" id="JBJUIK010000013">
    <property type="protein sequence ID" value="KAL3506818.1"/>
    <property type="molecule type" value="Genomic_DNA"/>
</dbReference>
<evidence type="ECO:0000256" key="5">
    <source>
        <dbReference type="ARBA" id="ARBA00022801"/>
    </source>
</evidence>
<evidence type="ECO:0000256" key="7">
    <source>
        <dbReference type="ARBA" id="ARBA00023316"/>
    </source>
</evidence>
<organism evidence="11 12">
    <name type="scientific">Cinchona calisaya</name>
    <dbReference type="NCBI Taxonomy" id="153742"/>
    <lineage>
        <taxon>Eukaryota</taxon>
        <taxon>Viridiplantae</taxon>
        <taxon>Streptophyta</taxon>
        <taxon>Embryophyta</taxon>
        <taxon>Tracheophyta</taxon>
        <taxon>Spermatophyta</taxon>
        <taxon>Magnoliopsida</taxon>
        <taxon>eudicotyledons</taxon>
        <taxon>Gunneridae</taxon>
        <taxon>Pentapetalae</taxon>
        <taxon>asterids</taxon>
        <taxon>lamiids</taxon>
        <taxon>Gentianales</taxon>
        <taxon>Rubiaceae</taxon>
        <taxon>Cinchonoideae</taxon>
        <taxon>Cinchoneae</taxon>
        <taxon>Cinchona</taxon>
    </lineage>
</organism>
<dbReference type="Pfam" id="PF00295">
    <property type="entry name" value="Glyco_hydro_28"/>
    <property type="match status" value="1"/>
</dbReference>
<dbReference type="PROSITE" id="PS00502">
    <property type="entry name" value="POLYGALACTURONASE"/>
    <property type="match status" value="1"/>
</dbReference>
<dbReference type="SUPFAM" id="SSF51126">
    <property type="entry name" value="Pectin lyase-like"/>
    <property type="match status" value="1"/>
</dbReference>
<dbReference type="FunFam" id="2.160.20.10:FF:000004">
    <property type="entry name" value="Pectin lyase-like superfamily protein"/>
    <property type="match status" value="1"/>
</dbReference>
<evidence type="ECO:0000313" key="11">
    <source>
        <dbReference type="EMBL" id="KAL3506818.1"/>
    </source>
</evidence>
<evidence type="ECO:0000256" key="1">
    <source>
        <dbReference type="ARBA" id="ARBA00004191"/>
    </source>
</evidence>
<dbReference type="InterPro" id="IPR006626">
    <property type="entry name" value="PbH1"/>
</dbReference>
<dbReference type="InterPro" id="IPR011050">
    <property type="entry name" value="Pectin_lyase_fold/virulence"/>
</dbReference>
<evidence type="ECO:0000256" key="2">
    <source>
        <dbReference type="ARBA" id="ARBA00008834"/>
    </source>
</evidence>
<dbReference type="InterPro" id="IPR012334">
    <property type="entry name" value="Pectin_lyas_fold"/>
</dbReference>
<proteinExistence type="inferred from homology"/>
<keyword evidence="7" id="KW-0961">Cell wall biogenesis/degradation</keyword>
<feature type="chain" id="PRO_5044745963" description="Polygalacturonase" evidence="10">
    <location>
        <begin position="23"/>
        <end position="391"/>
    </location>
</feature>
<dbReference type="InterPro" id="IPR000743">
    <property type="entry name" value="Glyco_hydro_28"/>
</dbReference>
<feature type="signal peptide" evidence="10">
    <location>
        <begin position="1"/>
        <end position="22"/>
    </location>
</feature>
<evidence type="ECO:0000256" key="8">
    <source>
        <dbReference type="PROSITE-ProRule" id="PRU10052"/>
    </source>
</evidence>
<evidence type="ECO:0000256" key="6">
    <source>
        <dbReference type="ARBA" id="ARBA00023295"/>
    </source>
</evidence>
<keyword evidence="6 9" id="KW-0326">Glycosidase</keyword>
<gene>
    <name evidence="11" type="ORF">ACH5RR_032200</name>
</gene>
<dbReference type="AlphaFoldDB" id="A0ABD2YHF3"/>
<name>A0ABD2YHF3_9GENT</name>
<evidence type="ECO:0000256" key="4">
    <source>
        <dbReference type="ARBA" id="ARBA00022525"/>
    </source>
</evidence>
<dbReference type="SMART" id="SM00710">
    <property type="entry name" value="PbH1"/>
    <property type="match status" value="6"/>
</dbReference>
<evidence type="ECO:0000256" key="10">
    <source>
        <dbReference type="SAM" id="SignalP"/>
    </source>
</evidence>
<evidence type="ECO:0000313" key="12">
    <source>
        <dbReference type="Proteomes" id="UP001630127"/>
    </source>
</evidence>
<dbReference type="GO" id="GO:0071555">
    <property type="term" value="P:cell wall organization"/>
    <property type="evidence" value="ECO:0007669"/>
    <property type="project" value="UniProtKB-KW"/>
</dbReference>
<dbReference type="Proteomes" id="UP001630127">
    <property type="component" value="Unassembled WGS sequence"/>
</dbReference>
<keyword evidence="4" id="KW-0964">Secreted</keyword>